<proteinExistence type="predicted"/>
<protein>
    <submittedName>
        <fullName evidence="1">Uncharacterized protein</fullName>
    </submittedName>
</protein>
<evidence type="ECO:0000313" key="1">
    <source>
        <dbReference type="EnsemblPlants" id="AVESA.00010b.r2.1AG0076710.1.CDS.1"/>
    </source>
</evidence>
<evidence type="ECO:0000313" key="2">
    <source>
        <dbReference type="Proteomes" id="UP001732700"/>
    </source>
</evidence>
<organism evidence="1 2">
    <name type="scientific">Avena sativa</name>
    <name type="common">Oat</name>
    <dbReference type="NCBI Taxonomy" id="4498"/>
    <lineage>
        <taxon>Eukaryota</taxon>
        <taxon>Viridiplantae</taxon>
        <taxon>Streptophyta</taxon>
        <taxon>Embryophyta</taxon>
        <taxon>Tracheophyta</taxon>
        <taxon>Spermatophyta</taxon>
        <taxon>Magnoliopsida</taxon>
        <taxon>Liliopsida</taxon>
        <taxon>Poales</taxon>
        <taxon>Poaceae</taxon>
        <taxon>BOP clade</taxon>
        <taxon>Pooideae</taxon>
        <taxon>Poodae</taxon>
        <taxon>Poeae</taxon>
        <taxon>Poeae Chloroplast Group 1 (Aveneae type)</taxon>
        <taxon>Aveninae</taxon>
        <taxon>Avena</taxon>
    </lineage>
</organism>
<reference evidence="1" key="1">
    <citation type="submission" date="2021-05" db="EMBL/GenBank/DDBJ databases">
        <authorList>
            <person name="Scholz U."/>
            <person name="Mascher M."/>
            <person name="Fiebig A."/>
        </authorList>
    </citation>
    <scope>NUCLEOTIDE SEQUENCE [LARGE SCALE GENOMIC DNA]</scope>
</reference>
<accession>A0ACD5TKP0</accession>
<name>A0ACD5TKP0_AVESA</name>
<reference evidence="1" key="2">
    <citation type="submission" date="2025-09" db="UniProtKB">
        <authorList>
            <consortium name="EnsemblPlants"/>
        </authorList>
    </citation>
    <scope>IDENTIFICATION</scope>
</reference>
<dbReference type="Proteomes" id="UP001732700">
    <property type="component" value="Chromosome 1A"/>
</dbReference>
<dbReference type="EnsemblPlants" id="AVESA.00010b.r2.1AG0076710.1">
    <property type="protein sequence ID" value="AVESA.00010b.r2.1AG0076710.1.CDS.1"/>
    <property type="gene ID" value="AVESA.00010b.r2.1AG0076710"/>
</dbReference>
<sequence length="111" mass="12198">MTHLLVGFPFSKAIWHEVLSWIRSTVSPPAGEGDFMDWWLQASSSTPRALRKGTSSLIMLTAWWIWKQRNAVVFDNAPPNLSVLLGTIRSEARSWAAAGAAGLRALLPVAP</sequence>
<keyword evidence="2" id="KW-1185">Reference proteome</keyword>